<protein>
    <submittedName>
        <fullName evidence="1">Putative ch211-262h13.3 protein</fullName>
    </submittedName>
</protein>
<reference evidence="1" key="2">
    <citation type="journal article" date="2017" name="Front. Cell. Infect. Microbiol.">
        <title>Analysis of the Salivary Gland Transcriptome of Unfed and Partially Fed Amblyomma sculptum Ticks and Descriptive Proteome of the Saliva.</title>
        <authorList>
            <person name="Esteves E."/>
            <person name="Maruyama S.R."/>
            <person name="Kawahara R."/>
            <person name="Fujita A."/>
            <person name="Martins L.A."/>
            <person name="Righi A.A."/>
            <person name="Costa F.B."/>
            <person name="Palmisano G."/>
            <person name="Labruna M.B."/>
            <person name="Sa-Nunes A."/>
            <person name="Ribeiro J.M.C."/>
            <person name="Fogaca A.C."/>
        </authorList>
    </citation>
    <scope>NUCLEOTIDE SEQUENCE</scope>
</reference>
<proteinExistence type="evidence at transcript level"/>
<name>A0A1E1XP21_AMBSC</name>
<dbReference type="AlphaFoldDB" id="A0A1E1XP21"/>
<dbReference type="PANTHER" id="PTHR34153:SF2">
    <property type="entry name" value="SI:CH211-262H13.3-RELATED"/>
    <property type="match status" value="1"/>
</dbReference>
<organism evidence="1">
    <name type="scientific">Amblyomma sculptum</name>
    <name type="common">Tick</name>
    <dbReference type="NCBI Taxonomy" id="1581419"/>
    <lineage>
        <taxon>Eukaryota</taxon>
        <taxon>Metazoa</taxon>
        <taxon>Ecdysozoa</taxon>
        <taxon>Arthropoda</taxon>
        <taxon>Chelicerata</taxon>
        <taxon>Arachnida</taxon>
        <taxon>Acari</taxon>
        <taxon>Parasitiformes</taxon>
        <taxon>Ixodida</taxon>
        <taxon>Ixodoidea</taxon>
        <taxon>Ixodidae</taxon>
        <taxon>Amblyomminae</taxon>
        <taxon>Amblyomma</taxon>
    </lineage>
</organism>
<dbReference type="PANTHER" id="PTHR34153">
    <property type="entry name" value="SI:CH211-262H13.3-RELATED-RELATED"/>
    <property type="match status" value="1"/>
</dbReference>
<evidence type="ECO:0000313" key="1">
    <source>
        <dbReference type="EMBL" id="JAU01039.1"/>
    </source>
</evidence>
<sequence length="353" mass="37909">FCVVAFTEEEDSVAAVPSKWLSKSKGACMWPPKGFGSSTVKQLARRLAKPTPEWRVCPCRVLVYADTYGDARRKAAIAEQTSHLESSEESEDEALEGQGVVLAMPTHPTACHRERGPSPRDTVGYKAALDSAGSSSWMDSSGLAASRHHPEHASDALCTLDTDAEMGASGSLSSLQACVVGGAGQDGISPEQQRINQRIVKLLLEIRSDIKELKGNHSATLEETAGSDAVMVASSLESLADIEEALSDKDQRALLIKKLALIGGDTAEEATKLIMKLVVKTPVALRYTLEGRGEKQAFKTLRLYSAIVAAVQRRVPTATVEAVNNRVAAFLRGARDRDGGRRARMKEGHLSSL</sequence>
<feature type="non-terminal residue" evidence="1">
    <location>
        <position position="1"/>
    </location>
</feature>
<reference evidence="1" key="1">
    <citation type="submission" date="2016-09" db="EMBL/GenBank/DDBJ databases">
        <authorList>
            <person name="Capua I."/>
            <person name="De Benedictis P."/>
            <person name="Joannis T."/>
            <person name="Lombin L.H."/>
            <person name="Cattoli G."/>
        </authorList>
    </citation>
    <scope>NUCLEOTIDE SEQUENCE</scope>
</reference>
<accession>A0A1E1XP21</accession>
<dbReference type="EMBL" id="GFAA01002396">
    <property type="protein sequence ID" value="JAU01039.1"/>
    <property type="molecule type" value="mRNA"/>
</dbReference>